<proteinExistence type="predicted"/>
<dbReference type="EMBL" id="CP002057">
    <property type="protein sequence ID" value="ADI36628.1"/>
    <property type="molecule type" value="Genomic_DNA"/>
</dbReference>
<dbReference type="KEGG" id="mvo:Mvol_0971"/>
<dbReference type="OrthoDB" id="61513at2157"/>
<keyword evidence="2" id="KW-1185">Reference proteome</keyword>
<organism evidence="1 2">
    <name type="scientific">Methanococcus voltae (strain ATCC BAA-1334 / A3)</name>
    <dbReference type="NCBI Taxonomy" id="456320"/>
    <lineage>
        <taxon>Archaea</taxon>
        <taxon>Methanobacteriati</taxon>
        <taxon>Methanobacteriota</taxon>
        <taxon>Methanomada group</taxon>
        <taxon>Methanococci</taxon>
        <taxon>Methanococcales</taxon>
        <taxon>Methanococcaceae</taxon>
        <taxon>Methanococcus</taxon>
    </lineage>
</organism>
<dbReference type="STRING" id="456320.Mvol_0971"/>
<reference evidence="1 2" key="1">
    <citation type="submission" date="2010-05" db="EMBL/GenBank/DDBJ databases">
        <title>Complete sequence of Methanococcus voltae A3.</title>
        <authorList>
            <consortium name="US DOE Joint Genome Institute"/>
            <person name="Lucas S."/>
            <person name="Copeland A."/>
            <person name="Lapidus A."/>
            <person name="Cheng J.-F."/>
            <person name="Bruce D."/>
            <person name="Goodwin L."/>
            <person name="Pitluck S."/>
            <person name="Lowry S."/>
            <person name="Clum A."/>
            <person name="Land M."/>
            <person name="Hauser L."/>
            <person name="Kyrpides N."/>
            <person name="Mikhailova N."/>
            <person name="Whitman W.B."/>
            <person name="Woyke T."/>
        </authorList>
    </citation>
    <scope>NUCLEOTIDE SEQUENCE [LARGE SCALE GENOMIC DNA]</scope>
    <source>
        <strain evidence="2">ATCC BAA-1334 / A3</strain>
    </source>
</reference>
<dbReference type="AlphaFoldDB" id="D7DU18"/>
<accession>D7DU18</accession>
<dbReference type="Proteomes" id="UP000007722">
    <property type="component" value="Chromosome"/>
</dbReference>
<dbReference type="HOGENOM" id="CLU_2784179_0_0_2"/>
<dbReference type="InParanoid" id="D7DU18"/>
<sequence>MTNIQPCIDEIKEMINKSSENDDLNELKEHLKMIETLIKHETGEDLDKLKELHRYTEDEILRLINSKL</sequence>
<name>D7DU18_METV3</name>
<evidence type="ECO:0000313" key="1">
    <source>
        <dbReference type="EMBL" id="ADI36628.1"/>
    </source>
</evidence>
<evidence type="ECO:0000313" key="2">
    <source>
        <dbReference type="Proteomes" id="UP000007722"/>
    </source>
</evidence>
<gene>
    <name evidence="1" type="ordered locus">Mvol_0971</name>
</gene>
<protein>
    <submittedName>
        <fullName evidence="1">Uncharacterized protein</fullName>
    </submittedName>
</protein>